<organism evidence="3 4">
    <name type="scientific">Baudoinia panamericana (strain UAMH 10762)</name>
    <name type="common">Angels' share fungus</name>
    <name type="synonym">Baudoinia compniacensis (strain UAMH 10762)</name>
    <dbReference type="NCBI Taxonomy" id="717646"/>
    <lineage>
        <taxon>Eukaryota</taxon>
        <taxon>Fungi</taxon>
        <taxon>Dikarya</taxon>
        <taxon>Ascomycota</taxon>
        <taxon>Pezizomycotina</taxon>
        <taxon>Dothideomycetes</taxon>
        <taxon>Dothideomycetidae</taxon>
        <taxon>Mycosphaerellales</taxon>
        <taxon>Teratosphaeriaceae</taxon>
        <taxon>Baudoinia</taxon>
    </lineage>
</organism>
<dbReference type="AlphaFoldDB" id="M2MCU3"/>
<dbReference type="OrthoDB" id="4152607at2759"/>
<dbReference type="EMBL" id="KB445558">
    <property type="protein sequence ID" value="EMC94361.1"/>
    <property type="molecule type" value="Genomic_DNA"/>
</dbReference>
<dbReference type="RefSeq" id="XP_007678271.1">
    <property type="nucleotide sequence ID" value="XM_007680081.1"/>
</dbReference>
<evidence type="ECO:0000313" key="3">
    <source>
        <dbReference type="EMBL" id="EMC94361.1"/>
    </source>
</evidence>
<feature type="region of interest" description="Disordered" evidence="1">
    <location>
        <begin position="372"/>
        <end position="429"/>
    </location>
</feature>
<evidence type="ECO:0000256" key="1">
    <source>
        <dbReference type="SAM" id="MobiDB-lite"/>
    </source>
</evidence>
<dbReference type="InterPro" id="IPR056009">
    <property type="entry name" value="DUF7587"/>
</dbReference>
<dbReference type="Proteomes" id="UP000011761">
    <property type="component" value="Unassembled WGS sequence"/>
</dbReference>
<evidence type="ECO:0000259" key="2">
    <source>
        <dbReference type="Pfam" id="PF24494"/>
    </source>
</evidence>
<accession>M2MCU3</accession>
<dbReference type="Pfam" id="PF24494">
    <property type="entry name" value="DUF7587"/>
    <property type="match status" value="1"/>
</dbReference>
<dbReference type="GeneID" id="19115758"/>
<keyword evidence="4" id="KW-1185">Reference proteome</keyword>
<name>M2MCU3_BAUPA</name>
<gene>
    <name evidence="3" type="ORF">BAUCODRAFT_578368</name>
</gene>
<proteinExistence type="predicted"/>
<dbReference type="HOGENOM" id="CLU_639319_0_0_1"/>
<sequence>MAEPPEYLFRVWSASSNGTNTTTLFAPASLGKGSLVVTVPRNPSVTELRVAFRGDEVSANRFVFFTPSLLFALQYAAQLASKGRTGLRITCLRTETAQTGYHKKVRFWHATELIKIAGMVMRKNRDGKDIDYKDEWLAIDCSVIPGLGSSVADFDTLKKVGLYDLYPELGQAAQRNNVHLYSALRDLRTYAFSTGRCWALCEEVVGVAGKLAAAFEPIRGRSDEQTAHVYAWFLALRKRRVDDLVLEGRSASSAGPAHTAESIVELAEDDNDDDDKAYGTAEIIDLTGEGEAAGDPVAANGPRSSALRRTRVLRPNVVGSNGMPELDQFLALSTRYGLLIVRAAEASTAAKISRVTVMREIDEWKMYIRQSRAEDRATRPSIQRGSGGGRSSRVTKPERRARNGTWLPRRVGKMGTGGARERRGERSRR</sequence>
<dbReference type="eggNOG" id="ENOG502R99X">
    <property type="taxonomic scope" value="Eukaryota"/>
</dbReference>
<reference evidence="3 4" key="1">
    <citation type="journal article" date="2012" name="PLoS Pathog.">
        <title>Diverse lifestyles and strategies of plant pathogenesis encoded in the genomes of eighteen Dothideomycetes fungi.</title>
        <authorList>
            <person name="Ohm R.A."/>
            <person name="Feau N."/>
            <person name="Henrissat B."/>
            <person name="Schoch C.L."/>
            <person name="Horwitz B.A."/>
            <person name="Barry K.W."/>
            <person name="Condon B.J."/>
            <person name="Copeland A.C."/>
            <person name="Dhillon B."/>
            <person name="Glaser F."/>
            <person name="Hesse C.N."/>
            <person name="Kosti I."/>
            <person name="LaButti K."/>
            <person name="Lindquist E.A."/>
            <person name="Lucas S."/>
            <person name="Salamov A.A."/>
            <person name="Bradshaw R.E."/>
            <person name="Ciuffetti L."/>
            <person name="Hamelin R.C."/>
            <person name="Kema G.H.J."/>
            <person name="Lawrence C."/>
            <person name="Scott J.A."/>
            <person name="Spatafora J.W."/>
            <person name="Turgeon B.G."/>
            <person name="de Wit P.J.G.M."/>
            <person name="Zhong S."/>
            <person name="Goodwin S.B."/>
            <person name="Grigoriev I.V."/>
        </authorList>
    </citation>
    <scope>NUCLEOTIDE SEQUENCE [LARGE SCALE GENOMIC DNA]</scope>
    <source>
        <strain evidence="3 4">UAMH 10762</strain>
    </source>
</reference>
<dbReference type="KEGG" id="bcom:BAUCODRAFT_578368"/>
<evidence type="ECO:0000313" key="4">
    <source>
        <dbReference type="Proteomes" id="UP000011761"/>
    </source>
</evidence>
<protein>
    <recommendedName>
        <fullName evidence="2">DUF7587 domain-containing protein</fullName>
    </recommendedName>
</protein>
<feature type="domain" description="DUF7587" evidence="2">
    <location>
        <begin position="4"/>
        <end position="118"/>
    </location>
</feature>
<feature type="compositionally biased region" description="Basic and acidic residues" evidence="1">
    <location>
        <begin position="419"/>
        <end position="429"/>
    </location>
</feature>